<gene>
    <name evidence="4" type="ORF">EV645_6287</name>
</gene>
<dbReference type="PANTHER" id="PTHR43864">
    <property type="entry name" value="HYPOXANTHINE/GUANINE PHOSPHORIBOSYLTRANSFERASE"/>
    <property type="match status" value="1"/>
</dbReference>
<dbReference type="AlphaFoldDB" id="A0A4Q7WPH8"/>
<organism evidence="4 5">
    <name type="scientific">Kribbella rubisoli</name>
    <dbReference type="NCBI Taxonomy" id="3075929"/>
    <lineage>
        <taxon>Bacteria</taxon>
        <taxon>Bacillati</taxon>
        <taxon>Actinomycetota</taxon>
        <taxon>Actinomycetes</taxon>
        <taxon>Propionibacteriales</taxon>
        <taxon>Kribbellaceae</taxon>
        <taxon>Kribbella</taxon>
    </lineage>
</organism>
<keyword evidence="4" id="KW-0328">Glycosyltransferase</keyword>
<comment type="caution">
    <text evidence="4">The sequence shown here is derived from an EMBL/GenBank/DDBJ whole genome shotgun (WGS) entry which is preliminary data.</text>
</comment>
<dbReference type="GO" id="GO:0016757">
    <property type="term" value="F:glycosyltransferase activity"/>
    <property type="evidence" value="ECO:0007669"/>
    <property type="project" value="UniProtKB-KW"/>
</dbReference>
<name>A0A4Q7WPH8_9ACTN</name>
<dbReference type="Gene3D" id="3.40.50.2020">
    <property type="match status" value="1"/>
</dbReference>
<keyword evidence="2" id="KW-0660">Purine salvage</keyword>
<evidence type="ECO:0000259" key="3">
    <source>
        <dbReference type="Pfam" id="PF00156"/>
    </source>
</evidence>
<dbReference type="RefSeq" id="WP_130447614.1">
    <property type="nucleotide sequence ID" value="NZ_SHKR01000015.1"/>
</dbReference>
<evidence type="ECO:0000256" key="2">
    <source>
        <dbReference type="ARBA" id="ARBA00022726"/>
    </source>
</evidence>
<dbReference type="InterPro" id="IPR050118">
    <property type="entry name" value="Pur/Pyrimidine_PRTase"/>
</dbReference>
<evidence type="ECO:0000313" key="4">
    <source>
        <dbReference type="EMBL" id="RZU11129.1"/>
    </source>
</evidence>
<evidence type="ECO:0000313" key="5">
    <source>
        <dbReference type="Proteomes" id="UP000292027"/>
    </source>
</evidence>
<dbReference type="SUPFAM" id="SSF53271">
    <property type="entry name" value="PRTase-like"/>
    <property type="match status" value="1"/>
</dbReference>
<evidence type="ECO:0000256" key="1">
    <source>
        <dbReference type="ARBA" id="ARBA00022679"/>
    </source>
</evidence>
<dbReference type="Proteomes" id="UP000292027">
    <property type="component" value="Unassembled WGS sequence"/>
</dbReference>
<dbReference type="GO" id="GO:0006166">
    <property type="term" value="P:purine ribonucleoside salvage"/>
    <property type="evidence" value="ECO:0007669"/>
    <property type="project" value="UniProtKB-KW"/>
</dbReference>
<dbReference type="CDD" id="cd06223">
    <property type="entry name" value="PRTases_typeI"/>
    <property type="match status" value="1"/>
</dbReference>
<feature type="domain" description="Phosphoribosyltransferase" evidence="3">
    <location>
        <begin position="94"/>
        <end position="181"/>
    </location>
</feature>
<accession>A0A4Q7WPH8</accession>
<sequence length="246" mass="26081">MNTDRKTLANARRVQLNDRADLARLTVVPQPRTDLVTRLATVPGLVRPGVAHWDLKERLPLHPLSVENAYGDPRLLPDLGAAAVDFARRMGVEVVVGAETGGIPLATAVALAAGLPFAFVRKPGYVGHEDHEPSVRGASVAGRQVLLVDDAVSSGGALEAFADELQSEGAILVGAFTLVDMRDVATTVAPIAQTLPIESVATYLDVLDAATDHGVLDPAVHHLAVDALVNHWSNDDPRWSLLDRAA</sequence>
<dbReference type="EMBL" id="SHKR01000015">
    <property type="protein sequence ID" value="RZU11129.1"/>
    <property type="molecule type" value="Genomic_DNA"/>
</dbReference>
<keyword evidence="1" id="KW-0808">Transferase</keyword>
<keyword evidence="5" id="KW-1185">Reference proteome</keyword>
<dbReference type="OrthoDB" id="3813878at2"/>
<dbReference type="InterPro" id="IPR000836">
    <property type="entry name" value="PRTase_dom"/>
</dbReference>
<proteinExistence type="predicted"/>
<dbReference type="PANTHER" id="PTHR43864:SF1">
    <property type="entry name" value="XANTHINE PHOSPHORIBOSYLTRANSFERASE"/>
    <property type="match status" value="1"/>
</dbReference>
<protein>
    <submittedName>
        <fullName evidence="4">Orotate phosphoribosyltransferase</fullName>
    </submittedName>
</protein>
<dbReference type="InterPro" id="IPR029057">
    <property type="entry name" value="PRTase-like"/>
</dbReference>
<dbReference type="Pfam" id="PF00156">
    <property type="entry name" value="Pribosyltran"/>
    <property type="match status" value="1"/>
</dbReference>
<reference evidence="4 5" key="1">
    <citation type="journal article" date="2015" name="Stand. Genomic Sci.">
        <title>Genomic Encyclopedia of Bacterial and Archaeal Type Strains, Phase III: the genomes of soil and plant-associated and newly described type strains.</title>
        <authorList>
            <person name="Whitman W.B."/>
            <person name="Woyke T."/>
            <person name="Klenk H.P."/>
            <person name="Zhou Y."/>
            <person name="Lilburn T.G."/>
            <person name="Beck B.J."/>
            <person name="De Vos P."/>
            <person name="Vandamme P."/>
            <person name="Eisen J.A."/>
            <person name="Garrity G."/>
            <person name="Hugenholtz P."/>
            <person name="Kyrpides N.C."/>
        </authorList>
    </citation>
    <scope>NUCLEOTIDE SEQUENCE [LARGE SCALE GENOMIC DNA]</scope>
    <source>
        <strain evidence="4 5">VKM Ac-2540</strain>
    </source>
</reference>